<dbReference type="EMBL" id="CM047740">
    <property type="protein sequence ID" value="KAJ0040421.1"/>
    <property type="molecule type" value="Genomic_DNA"/>
</dbReference>
<name>A0ACC0YS37_9ROSI</name>
<evidence type="ECO:0000313" key="2">
    <source>
        <dbReference type="Proteomes" id="UP001163603"/>
    </source>
</evidence>
<organism evidence="1 2">
    <name type="scientific">Pistacia integerrima</name>
    <dbReference type="NCBI Taxonomy" id="434235"/>
    <lineage>
        <taxon>Eukaryota</taxon>
        <taxon>Viridiplantae</taxon>
        <taxon>Streptophyta</taxon>
        <taxon>Embryophyta</taxon>
        <taxon>Tracheophyta</taxon>
        <taxon>Spermatophyta</taxon>
        <taxon>Magnoliopsida</taxon>
        <taxon>eudicotyledons</taxon>
        <taxon>Gunneridae</taxon>
        <taxon>Pentapetalae</taxon>
        <taxon>rosids</taxon>
        <taxon>malvids</taxon>
        <taxon>Sapindales</taxon>
        <taxon>Anacardiaceae</taxon>
        <taxon>Pistacia</taxon>
    </lineage>
</organism>
<proteinExistence type="predicted"/>
<keyword evidence="2" id="KW-1185">Reference proteome</keyword>
<protein>
    <submittedName>
        <fullName evidence="1">Uncharacterized protein</fullName>
    </submittedName>
</protein>
<comment type="caution">
    <text evidence="1">The sequence shown here is derived from an EMBL/GenBank/DDBJ whole genome shotgun (WGS) entry which is preliminary data.</text>
</comment>
<sequence length="334" mass="36953">MWRIKPHGKVSKSIFSVCRRLHNKANLHNTGSMASLLKSRSVVRFSGPETIKFLQGLLTNDVLKFGEPPGEREKTSTLPTPNLPYEFASPVYAALLTPQGRFLYDLFLYSLPRPNEKLNWSRSGPALNKGYGSVDMFANVDGSLLDELLQTFKNVCALFLLVKQSNFANLCILVSCCCRYRLRTKKNQRPVALAGAVVLIVWHVSFFLSVAALLMEADKERGEENYVLWRLEKGVAGGSTEIPKEVEQKVAPGSEVINVETGKKAGRATTALGCCGLELYYLWIMALSANHKNTADVAVQTLAALVSHFTLQNLQPALCSNLKAVDGYRQQVLT</sequence>
<dbReference type="Proteomes" id="UP001163603">
    <property type="component" value="Chromosome 5"/>
</dbReference>
<evidence type="ECO:0000313" key="1">
    <source>
        <dbReference type="EMBL" id="KAJ0040421.1"/>
    </source>
</evidence>
<reference evidence="2" key="1">
    <citation type="journal article" date="2023" name="G3 (Bethesda)">
        <title>Genome assembly and association tests identify interacting loci associated with vigor, precocity, and sex in interspecific pistachio rootstocks.</title>
        <authorList>
            <person name="Palmer W."/>
            <person name="Jacygrad E."/>
            <person name="Sagayaradj S."/>
            <person name="Cavanaugh K."/>
            <person name="Han R."/>
            <person name="Bertier L."/>
            <person name="Beede B."/>
            <person name="Kafkas S."/>
            <person name="Golino D."/>
            <person name="Preece J."/>
            <person name="Michelmore R."/>
        </authorList>
    </citation>
    <scope>NUCLEOTIDE SEQUENCE [LARGE SCALE GENOMIC DNA]</scope>
</reference>
<gene>
    <name evidence="1" type="ORF">Pint_28656</name>
</gene>
<accession>A0ACC0YS37</accession>